<dbReference type="Proteomes" id="UP000996601">
    <property type="component" value="Unassembled WGS sequence"/>
</dbReference>
<accession>A0ABT1RBX1</accession>
<organism evidence="4 5">
    <name type="scientific">Shinella lacus</name>
    <dbReference type="NCBI Taxonomy" id="2654216"/>
    <lineage>
        <taxon>Bacteria</taxon>
        <taxon>Pseudomonadati</taxon>
        <taxon>Pseudomonadota</taxon>
        <taxon>Alphaproteobacteria</taxon>
        <taxon>Hyphomicrobiales</taxon>
        <taxon>Rhizobiaceae</taxon>
        <taxon>Shinella</taxon>
    </lineage>
</organism>
<dbReference type="InterPro" id="IPR042070">
    <property type="entry name" value="PucR_C-HTH_sf"/>
</dbReference>
<comment type="caution">
    <text evidence="4">The sequence shown here is derived from an EMBL/GenBank/DDBJ whole genome shotgun (WGS) entry which is preliminary data.</text>
</comment>
<proteinExistence type="inferred from homology"/>
<dbReference type="EMBL" id="WHSB02000008">
    <property type="protein sequence ID" value="MCQ4632501.1"/>
    <property type="molecule type" value="Genomic_DNA"/>
</dbReference>
<gene>
    <name evidence="4" type="ORF">GB927_020830</name>
</gene>
<protein>
    <submittedName>
        <fullName evidence="4">Helix-turn-helix domain-containing protein</fullName>
    </submittedName>
</protein>
<reference evidence="4" key="1">
    <citation type="submission" date="2021-07" db="EMBL/GenBank/DDBJ databases">
        <title>Shinella sp. nov., a novel member of the genus Shinella from water.</title>
        <authorList>
            <person name="Deng Y."/>
        </authorList>
    </citation>
    <scope>NUCLEOTIDE SEQUENCE</scope>
    <source>
        <strain evidence="4">CPCC 100929</strain>
    </source>
</reference>
<dbReference type="PANTHER" id="PTHR33744:SF1">
    <property type="entry name" value="DNA-BINDING TRANSCRIPTIONAL ACTIVATOR ADER"/>
    <property type="match status" value="1"/>
</dbReference>
<dbReference type="PANTHER" id="PTHR33744">
    <property type="entry name" value="CARBOHYDRATE DIACID REGULATOR"/>
    <property type="match status" value="1"/>
</dbReference>
<dbReference type="InterPro" id="IPR041522">
    <property type="entry name" value="CdaR_GGDEF"/>
</dbReference>
<dbReference type="InterPro" id="IPR029016">
    <property type="entry name" value="GAF-like_dom_sf"/>
</dbReference>
<dbReference type="Pfam" id="PF17853">
    <property type="entry name" value="GGDEF_2"/>
    <property type="match status" value="1"/>
</dbReference>
<dbReference type="Gene3D" id="3.30.450.40">
    <property type="match status" value="1"/>
</dbReference>
<feature type="domain" description="PucR C-terminal helix-turn-helix" evidence="2">
    <location>
        <begin position="531"/>
        <end position="588"/>
    </location>
</feature>
<feature type="domain" description="CdaR GGDEF-like" evidence="3">
    <location>
        <begin position="353"/>
        <end position="467"/>
    </location>
</feature>
<dbReference type="SUPFAM" id="SSF55781">
    <property type="entry name" value="GAF domain-like"/>
    <property type="match status" value="1"/>
</dbReference>
<keyword evidence="5" id="KW-1185">Reference proteome</keyword>
<evidence type="ECO:0000313" key="5">
    <source>
        <dbReference type="Proteomes" id="UP000996601"/>
    </source>
</evidence>
<evidence type="ECO:0000259" key="3">
    <source>
        <dbReference type="Pfam" id="PF17853"/>
    </source>
</evidence>
<name>A0ABT1RBX1_9HYPH</name>
<comment type="similarity">
    <text evidence="1">Belongs to the CdaR family.</text>
</comment>
<sequence length="594" mass="66569">MDVSQLIASLSDIATSINAEQDTDTILRQLIRAACHHLNWYRGTIMSIDLASGYAYVTVRYDPALVPNDGATNWALATSPSLVALRYNEPVFIPNAKTSAEFPGFQRESIEKDYSSVLVTPMACTDLLGRPIVLTLVSREIKELKQDDLSLIKLIVQLGTAALEKQKHILAQKTAAEQKEEVLGRHIQWMNQALSDDSVRNLAATIDPIFKQPLLVVDWTTNTILPSKSPDPRFYDDEEWRHYVESELGDRILTLASESLAGGATANVDFHYTKGTQTATAVARMHGLTVDGKAVGALIFIGDEEIPEIDLLLIESAKQALSVQLMRNQIRFQFEQRSLDALFIELIEGSWKSENDIAQRSLKFGIRTGARHRLLYVSYINADAIRSQVRDGILRGLSFLAEHFEPRAVVIARQNGIVVWLPEPEAPSPAYLKTVTAKIMQEVMRHHRDMPTIAISDPCERLSDYALQFERLSCVMDIALSLAKRGVVSASMLGPLSMLLVTADLQQIRTHINASLGPIILHDREHDTKFYETLSSFVDAGYRNQQCADQLAIHVTTLRYRLSRIVDLFGLDLESSQKRFEFELALRISKLLDE</sequence>
<dbReference type="InterPro" id="IPR025736">
    <property type="entry name" value="PucR_C-HTH_dom"/>
</dbReference>
<evidence type="ECO:0000313" key="4">
    <source>
        <dbReference type="EMBL" id="MCQ4632501.1"/>
    </source>
</evidence>
<dbReference type="RefSeq" id="WP_256119135.1">
    <property type="nucleotide sequence ID" value="NZ_WHSB02000008.1"/>
</dbReference>
<evidence type="ECO:0000256" key="1">
    <source>
        <dbReference type="ARBA" id="ARBA00006754"/>
    </source>
</evidence>
<dbReference type="InterPro" id="IPR051448">
    <property type="entry name" value="CdaR-like_regulators"/>
</dbReference>
<evidence type="ECO:0000259" key="2">
    <source>
        <dbReference type="Pfam" id="PF13556"/>
    </source>
</evidence>
<dbReference type="Pfam" id="PF13556">
    <property type="entry name" value="HTH_30"/>
    <property type="match status" value="1"/>
</dbReference>
<dbReference type="Gene3D" id="1.10.10.2840">
    <property type="entry name" value="PucR C-terminal helix-turn-helix domain"/>
    <property type="match status" value="1"/>
</dbReference>